<name>A0A401S5W9_CHIPU</name>
<dbReference type="OrthoDB" id="10528698at2759"/>
<comment type="caution">
    <text evidence="1">The sequence shown here is derived from an EMBL/GenBank/DDBJ whole genome shotgun (WGS) entry which is preliminary data.</text>
</comment>
<dbReference type="Proteomes" id="UP000287033">
    <property type="component" value="Unassembled WGS sequence"/>
</dbReference>
<gene>
    <name evidence="1" type="ORF">chiPu_0004192</name>
</gene>
<dbReference type="EMBL" id="BEZZ01000097">
    <property type="protein sequence ID" value="GCC25781.1"/>
    <property type="molecule type" value="Genomic_DNA"/>
</dbReference>
<evidence type="ECO:0000313" key="1">
    <source>
        <dbReference type="EMBL" id="GCC25781.1"/>
    </source>
</evidence>
<sequence>MKIRRRGRTRTVFKCFGEHGSANAKQFLGYQLHFFFAFLGRKAGGSKFLRGVEQKMRADLTIAACHRMNIASRRVPGSVGCSWK</sequence>
<protein>
    <submittedName>
        <fullName evidence="1">Uncharacterized protein</fullName>
    </submittedName>
</protein>
<reference evidence="1 2" key="1">
    <citation type="journal article" date="2018" name="Nat. Ecol. Evol.">
        <title>Shark genomes provide insights into elasmobranch evolution and the origin of vertebrates.</title>
        <authorList>
            <person name="Hara Y"/>
            <person name="Yamaguchi K"/>
            <person name="Onimaru K"/>
            <person name="Kadota M"/>
            <person name="Koyanagi M"/>
            <person name="Keeley SD"/>
            <person name="Tatsumi K"/>
            <person name="Tanaka K"/>
            <person name="Motone F"/>
            <person name="Kageyama Y"/>
            <person name="Nozu R"/>
            <person name="Adachi N"/>
            <person name="Nishimura O"/>
            <person name="Nakagawa R"/>
            <person name="Tanegashima C"/>
            <person name="Kiyatake I"/>
            <person name="Matsumoto R"/>
            <person name="Murakumo K"/>
            <person name="Nishida K"/>
            <person name="Terakita A"/>
            <person name="Kuratani S"/>
            <person name="Sato K"/>
            <person name="Hyodo S Kuraku.S."/>
        </authorList>
    </citation>
    <scope>NUCLEOTIDE SEQUENCE [LARGE SCALE GENOMIC DNA]</scope>
</reference>
<organism evidence="1 2">
    <name type="scientific">Chiloscyllium punctatum</name>
    <name type="common">Brownbanded bambooshark</name>
    <name type="synonym">Hemiscyllium punctatum</name>
    <dbReference type="NCBI Taxonomy" id="137246"/>
    <lineage>
        <taxon>Eukaryota</taxon>
        <taxon>Metazoa</taxon>
        <taxon>Chordata</taxon>
        <taxon>Craniata</taxon>
        <taxon>Vertebrata</taxon>
        <taxon>Chondrichthyes</taxon>
        <taxon>Elasmobranchii</taxon>
        <taxon>Galeomorphii</taxon>
        <taxon>Galeoidea</taxon>
        <taxon>Orectolobiformes</taxon>
        <taxon>Hemiscylliidae</taxon>
        <taxon>Chiloscyllium</taxon>
    </lineage>
</organism>
<evidence type="ECO:0000313" key="2">
    <source>
        <dbReference type="Proteomes" id="UP000287033"/>
    </source>
</evidence>
<dbReference type="AlphaFoldDB" id="A0A401S5W9"/>
<accession>A0A401S5W9</accession>
<proteinExistence type="predicted"/>
<keyword evidence="2" id="KW-1185">Reference proteome</keyword>